<evidence type="ECO:0000313" key="7">
    <source>
        <dbReference type="Proteomes" id="UP000294641"/>
    </source>
</evidence>
<evidence type="ECO:0000259" key="2">
    <source>
        <dbReference type="Pfam" id="PF18576"/>
    </source>
</evidence>
<organism evidence="4 6">
    <name type="scientific">Kurthia zopfii</name>
    <dbReference type="NCBI Taxonomy" id="1650"/>
    <lineage>
        <taxon>Bacteria</taxon>
        <taxon>Bacillati</taxon>
        <taxon>Bacillota</taxon>
        <taxon>Bacilli</taxon>
        <taxon>Bacillales</taxon>
        <taxon>Caryophanaceae</taxon>
        <taxon>Kurthia</taxon>
    </lineage>
</organism>
<dbReference type="Pfam" id="PF14540">
    <property type="entry name" value="NTF-like"/>
    <property type="match status" value="1"/>
</dbReference>
<evidence type="ECO:0000313" key="6">
    <source>
        <dbReference type="Proteomes" id="UP000254330"/>
    </source>
</evidence>
<dbReference type="InterPro" id="IPR054515">
    <property type="entry name" value="YgxA-like_substrate-bd"/>
</dbReference>
<dbReference type="EMBL" id="SNZG01000014">
    <property type="protein sequence ID" value="TDR38783.1"/>
    <property type="molecule type" value="Genomic_DNA"/>
</dbReference>
<dbReference type="InterPro" id="IPR043519">
    <property type="entry name" value="NT_sf"/>
</dbReference>
<dbReference type="RefSeq" id="WP_109349581.1">
    <property type="nucleotide sequence ID" value="NZ_BJUE01000097.1"/>
</dbReference>
<dbReference type="Gene3D" id="1.20.120.330">
    <property type="entry name" value="Nucleotidyltransferases domain 2"/>
    <property type="match status" value="1"/>
</dbReference>
<dbReference type="Gene3D" id="3.30.460.10">
    <property type="entry name" value="Beta Polymerase, domain 2"/>
    <property type="match status" value="1"/>
</dbReference>
<feature type="domain" description="YgxA-like substrate binding" evidence="3">
    <location>
        <begin position="120"/>
        <end position="216"/>
    </location>
</feature>
<name>A0A2U3AD61_9BACL</name>
<reference evidence="4 6" key="1">
    <citation type="submission" date="2018-06" db="EMBL/GenBank/DDBJ databases">
        <authorList>
            <consortium name="Pathogen Informatics"/>
            <person name="Doyle S."/>
        </authorList>
    </citation>
    <scope>NUCLEOTIDE SEQUENCE [LARGE SCALE GENOMIC DNA]</scope>
    <source>
        <strain evidence="4 6">NCTC10597</strain>
    </source>
</reference>
<feature type="domain" description="YgxA-like helix-turn-helix" evidence="2">
    <location>
        <begin position="224"/>
        <end position="286"/>
    </location>
</feature>
<dbReference type="Proteomes" id="UP000254330">
    <property type="component" value="Unassembled WGS sequence"/>
</dbReference>
<sequence length="286" mass="33753">MEHILRPIYQERASDPNTLGAILVEKLDDISPTTDNIDSILLILVSDAKKPVFTKHYTYEQKHAAMHIVTEKQLRKWLLLGTNKKIISWLVDGRVIFDRNEFVSSLREEMKNTKDEGRNIKMGIEFAKLIRRYQEAKVSFDQKDYLDGMIQTMESLTHLARLSIIEAGVYPETKVWEQVRFYNAQIYDLYESFIMSTEELYGRIENAFQAIDSLIEAYRDECSKHIVGVMSGRERWTIQQLHEQEEIKNYSINLEVFIEYLIEKGYIDIERVATKSLHVDHRYYRV</sequence>
<accession>A0A2U3AD61</accession>
<dbReference type="InterPro" id="IPR041143">
    <property type="entry name" value="YgxA_HTH"/>
</dbReference>
<dbReference type="OrthoDB" id="2350973at2"/>
<dbReference type="InterPro" id="IPR036388">
    <property type="entry name" value="WH-like_DNA-bd_sf"/>
</dbReference>
<evidence type="ECO:0000313" key="4">
    <source>
        <dbReference type="EMBL" id="STX10689.1"/>
    </source>
</evidence>
<keyword evidence="7" id="KW-1185">Reference proteome</keyword>
<dbReference type="Gene3D" id="1.10.10.10">
    <property type="entry name" value="Winged helix-like DNA-binding domain superfamily/Winged helix DNA-binding domain"/>
    <property type="match status" value="1"/>
</dbReference>
<protein>
    <submittedName>
        <fullName evidence="5">Nucleotidyltransferase-like protein</fullName>
    </submittedName>
</protein>
<gene>
    <name evidence="5" type="ORF">DFR61_1142</name>
    <name evidence="4" type="ORF">NCTC10597_02460</name>
</gene>
<comment type="caution">
    <text evidence="4">The sequence shown here is derived from an EMBL/GenBank/DDBJ whole genome shotgun (WGS) entry which is preliminary data.</text>
</comment>
<evidence type="ECO:0000259" key="1">
    <source>
        <dbReference type="Pfam" id="PF14540"/>
    </source>
</evidence>
<dbReference type="AlphaFoldDB" id="A0A2U3AD61"/>
<evidence type="ECO:0000259" key="3">
    <source>
        <dbReference type="Pfam" id="PF22339"/>
    </source>
</evidence>
<dbReference type="InterPro" id="IPR029348">
    <property type="entry name" value="NTF-like"/>
</dbReference>
<feature type="domain" description="Nucleotidyltransferase-like" evidence="1">
    <location>
        <begin position="1"/>
        <end position="113"/>
    </location>
</feature>
<dbReference type="Pfam" id="PF18576">
    <property type="entry name" value="HTH_52"/>
    <property type="match status" value="1"/>
</dbReference>
<proteinExistence type="predicted"/>
<dbReference type="Pfam" id="PF22339">
    <property type="entry name" value="YgxA-like_sub_bind"/>
    <property type="match status" value="1"/>
</dbReference>
<dbReference type="Proteomes" id="UP000294641">
    <property type="component" value="Unassembled WGS sequence"/>
</dbReference>
<dbReference type="EMBL" id="UGNP01000001">
    <property type="protein sequence ID" value="STX10689.1"/>
    <property type="molecule type" value="Genomic_DNA"/>
</dbReference>
<evidence type="ECO:0000313" key="5">
    <source>
        <dbReference type="EMBL" id="TDR38783.1"/>
    </source>
</evidence>
<reference evidence="5 7" key="2">
    <citation type="submission" date="2019-03" db="EMBL/GenBank/DDBJ databases">
        <title>Genomic Encyclopedia of Type Strains, Phase IV (KMG-IV): sequencing the most valuable type-strain genomes for metagenomic binning, comparative biology and taxonomic classification.</title>
        <authorList>
            <person name="Goeker M."/>
        </authorList>
    </citation>
    <scope>NUCLEOTIDE SEQUENCE [LARGE SCALE GENOMIC DNA]</scope>
    <source>
        <strain evidence="5 7">DSM 20580</strain>
    </source>
</reference>